<dbReference type="InterPro" id="IPR007817">
    <property type="entry name" value="Isocyanide_synthase_DIT1"/>
</dbReference>
<dbReference type="Proteomes" id="UP000799291">
    <property type="component" value="Unassembled WGS sequence"/>
</dbReference>
<keyword evidence="3" id="KW-1185">Reference proteome</keyword>
<dbReference type="Gene3D" id="3.60.130.10">
    <property type="entry name" value="Clavaminate synthase-like"/>
    <property type="match status" value="1"/>
</dbReference>
<dbReference type="GO" id="GO:0016491">
    <property type="term" value="F:oxidoreductase activity"/>
    <property type="evidence" value="ECO:0007669"/>
    <property type="project" value="UniProtKB-KW"/>
</dbReference>
<dbReference type="PANTHER" id="PTHR37285:SF5">
    <property type="entry name" value="SPORE WALL MATURATION PROTEIN DIT1"/>
    <property type="match status" value="1"/>
</dbReference>
<name>A0A6G1JBJ9_9PLEO</name>
<sequence length="492" mass="55205">MELSAVSNISRAIDKGPLGTAVSISEVICRFGLRRRHDACSSDVKFLLGSLSPIYRKVTASSPVLGRLLDKAEEFDLADLNGLCAAVGDVYKPSAKLTIISDGLVYNVWAYGDALCSWLLKKTEGTCLTHCGYIKFLETYLRHAYPIGNGQPKSKFKTGTGYISKQLLRRGDNFCDHLRLFIHPSTDETSLSISPFPTSIGYMTPWRCNIAFGTNGSVTTMPREDSDSNPAYELICGERWPSYYRETSEPFNWISTVMCESLYPCMEATKVRYLAEPNSPIILRGLSQTRDRGLFVKKSEEFGMTLPGKMQMPTDSNVLSSEWIPFHFDGLFKTKKQILEDGSEKLVQNLRRYQFFTSVTPSPKDTCFTLVTPSRLVFQRLPEDIPLSRLSELTRTVSICAFDATTMTDISLVVPHLTTRKPCLHYHEPVVIDRVNESESTSICNITGIDSLLHDRRNCHFRAWENGDILVSANITAMHTRSDFASGATREQ</sequence>
<protein>
    <submittedName>
        <fullName evidence="2">Uncharacterized protein</fullName>
    </submittedName>
</protein>
<reference evidence="2" key="1">
    <citation type="journal article" date="2020" name="Stud. Mycol.">
        <title>101 Dothideomycetes genomes: a test case for predicting lifestyles and emergence of pathogens.</title>
        <authorList>
            <person name="Haridas S."/>
            <person name="Albert R."/>
            <person name="Binder M."/>
            <person name="Bloem J."/>
            <person name="Labutti K."/>
            <person name="Salamov A."/>
            <person name="Andreopoulos B."/>
            <person name="Baker S."/>
            <person name="Barry K."/>
            <person name="Bills G."/>
            <person name="Bluhm B."/>
            <person name="Cannon C."/>
            <person name="Castanera R."/>
            <person name="Culley D."/>
            <person name="Daum C."/>
            <person name="Ezra D."/>
            <person name="Gonzalez J."/>
            <person name="Henrissat B."/>
            <person name="Kuo A."/>
            <person name="Liang C."/>
            <person name="Lipzen A."/>
            <person name="Lutzoni F."/>
            <person name="Magnuson J."/>
            <person name="Mondo S."/>
            <person name="Nolan M."/>
            <person name="Ohm R."/>
            <person name="Pangilinan J."/>
            <person name="Park H.-J."/>
            <person name="Ramirez L."/>
            <person name="Alfaro M."/>
            <person name="Sun H."/>
            <person name="Tritt A."/>
            <person name="Yoshinaga Y."/>
            <person name="Zwiers L.-H."/>
            <person name="Turgeon B."/>
            <person name="Goodwin S."/>
            <person name="Spatafora J."/>
            <person name="Crous P."/>
            <person name="Grigoriev I."/>
        </authorList>
    </citation>
    <scope>NUCLEOTIDE SEQUENCE</scope>
    <source>
        <strain evidence="2">CBS 122367</strain>
    </source>
</reference>
<evidence type="ECO:0000313" key="2">
    <source>
        <dbReference type="EMBL" id="KAF2687513.1"/>
    </source>
</evidence>
<dbReference type="PANTHER" id="PTHR37285">
    <property type="entry name" value="SPORE WALL MATURATION PROTEIN DIT1"/>
    <property type="match status" value="1"/>
</dbReference>
<dbReference type="AlphaFoldDB" id="A0A6G1JBJ9"/>
<dbReference type="InterPro" id="IPR042098">
    <property type="entry name" value="TauD-like_sf"/>
</dbReference>
<keyword evidence="1" id="KW-0560">Oxidoreductase</keyword>
<evidence type="ECO:0000313" key="3">
    <source>
        <dbReference type="Proteomes" id="UP000799291"/>
    </source>
</evidence>
<dbReference type="EMBL" id="MU005575">
    <property type="protein sequence ID" value="KAF2687513.1"/>
    <property type="molecule type" value="Genomic_DNA"/>
</dbReference>
<accession>A0A6G1JBJ9</accession>
<dbReference type="SUPFAM" id="SSF51197">
    <property type="entry name" value="Clavaminate synthase-like"/>
    <property type="match status" value="1"/>
</dbReference>
<gene>
    <name evidence="2" type="ORF">K458DRAFT_441266</name>
</gene>
<proteinExistence type="predicted"/>
<dbReference type="Pfam" id="PF05141">
    <property type="entry name" value="DIT1_PvcA"/>
    <property type="match status" value="2"/>
</dbReference>
<dbReference type="OrthoDB" id="429813at2759"/>
<organism evidence="2 3">
    <name type="scientific">Lentithecium fluviatile CBS 122367</name>
    <dbReference type="NCBI Taxonomy" id="1168545"/>
    <lineage>
        <taxon>Eukaryota</taxon>
        <taxon>Fungi</taxon>
        <taxon>Dikarya</taxon>
        <taxon>Ascomycota</taxon>
        <taxon>Pezizomycotina</taxon>
        <taxon>Dothideomycetes</taxon>
        <taxon>Pleosporomycetidae</taxon>
        <taxon>Pleosporales</taxon>
        <taxon>Massarineae</taxon>
        <taxon>Lentitheciaceae</taxon>
        <taxon>Lentithecium</taxon>
    </lineage>
</organism>
<evidence type="ECO:0000256" key="1">
    <source>
        <dbReference type="ARBA" id="ARBA00023002"/>
    </source>
</evidence>